<dbReference type="PANTHER" id="PTHR11266">
    <property type="entry name" value="PEROXISOMAL MEMBRANE PROTEIN 2, PXMP2 MPV17"/>
    <property type="match status" value="1"/>
</dbReference>
<dbReference type="Proteomes" id="UP000078200">
    <property type="component" value="Unassembled WGS sequence"/>
</dbReference>
<dbReference type="GO" id="GO:0005739">
    <property type="term" value="C:mitochondrion"/>
    <property type="evidence" value="ECO:0007669"/>
    <property type="project" value="TreeGrafter"/>
</dbReference>
<dbReference type="AlphaFoldDB" id="A0A1A9US19"/>
<keyword evidence="4 6" id="KW-1133">Transmembrane helix</keyword>
<feature type="transmembrane region" description="Helical" evidence="6">
    <location>
        <begin position="112"/>
        <end position="130"/>
    </location>
</feature>
<evidence type="ECO:0000313" key="8">
    <source>
        <dbReference type="Proteomes" id="UP000078200"/>
    </source>
</evidence>
<feature type="transmembrane region" description="Helical" evidence="6">
    <location>
        <begin position="150"/>
        <end position="168"/>
    </location>
</feature>
<dbReference type="Pfam" id="PF04117">
    <property type="entry name" value="Mpv17_PMP22"/>
    <property type="match status" value="1"/>
</dbReference>
<dbReference type="PANTHER" id="PTHR11266:SF81">
    <property type="entry name" value="GH12661P-RELATED"/>
    <property type="match status" value="1"/>
</dbReference>
<evidence type="ECO:0000256" key="1">
    <source>
        <dbReference type="ARBA" id="ARBA00004141"/>
    </source>
</evidence>
<evidence type="ECO:0000256" key="6">
    <source>
        <dbReference type="RuleBase" id="RU363053"/>
    </source>
</evidence>
<name>A0A1A9US19_GLOAU</name>
<dbReference type="STRING" id="7395.A0A1A9US19"/>
<evidence type="ECO:0000256" key="2">
    <source>
        <dbReference type="ARBA" id="ARBA00006824"/>
    </source>
</evidence>
<evidence type="ECO:0000256" key="3">
    <source>
        <dbReference type="ARBA" id="ARBA00022692"/>
    </source>
</evidence>
<dbReference type="VEuPathDB" id="VectorBase:GAUT013461"/>
<organism evidence="7 8">
    <name type="scientific">Glossina austeni</name>
    <name type="common">Savannah tsetse fly</name>
    <dbReference type="NCBI Taxonomy" id="7395"/>
    <lineage>
        <taxon>Eukaryota</taxon>
        <taxon>Metazoa</taxon>
        <taxon>Ecdysozoa</taxon>
        <taxon>Arthropoda</taxon>
        <taxon>Hexapoda</taxon>
        <taxon>Insecta</taxon>
        <taxon>Pterygota</taxon>
        <taxon>Neoptera</taxon>
        <taxon>Endopterygota</taxon>
        <taxon>Diptera</taxon>
        <taxon>Brachycera</taxon>
        <taxon>Muscomorpha</taxon>
        <taxon>Hippoboscoidea</taxon>
        <taxon>Glossinidae</taxon>
        <taxon>Glossina</taxon>
    </lineage>
</organism>
<evidence type="ECO:0000313" key="7">
    <source>
        <dbReference type="EnsemblMetazoa" id="GAUT013461-PA"/>
    </source>
</evidence>
<dbReference type="GO" id="GO:0016020">
    <property type="term" value="C:membrane"/>
    <property type="evidence" value="ECO:0007669"/>
    <property type="project" value="UniProtKB-SubCell"/>
</dbReference>
<accession>A0A1A9US19</accession>
<evidence type="ECO:0000256" key="5">
    <source>
        <dbReference type="ARBA" id="ARBA00023136"/>
    </source>
</evidence>
<keyword evidence="5 6" id="KW-0472">Membrane</keyword>
<dbReference type="EnsemblMetazoa" id="GAUT013461-RA">
    <property type="protein sequence ID" value="GAUT013461-PA"/>
    <property type="gene ID" value="GAUT013461"/>
</dbReference>
<comment type="subcellular location">
    <subcellularLocation>
        <location evidence="1">Membrane</location>
        <topology evidence="1">Multi-pass membrane protein</topology>
    </subcellularLocation>
</comment>
<comment type="similarity">
    <text evidence="2 6">Belongs to the peroxisomal membrane protein PXMP2/4 family.</text>
</comment>
<evidence type="ECO:0000256" key="4">
    <source>
        <dbReference type="ARBA" id="ARBA00022989"/>
    </source>
</evidence>
<keyword evidence="8" id="KW-1185">Reference proteome</keyword>
<reference evidence="7" key="1">
    <citation type="submission" date="2020-05" db="UniProtKB">
        <authorList>
            <consortium name="EnsemblMetazoa"/>
        </authorList>
    </citation>
    <scope>IDENTIFICATION</scope>
    <source>
        <strain evidence="7">TTRI</strain>
    </source>
</reference>
<dbReference type="GO" id="GO:0061668">
    <property type="term" value="P:mitochondrial ribosome assembly"/>
    <property type="evidence" value="ECO:0007669"/>
    <property type="project" value="TreeGrafter"/>
</dbReference>
<sequence length="242" mass="28310">MFTRTLQRFRSNIAIPLLKNKGVKLSQLHRHQLLKTTIVKCQPNQKNNRNINGGSGWASYLRIFWNNVFGKYLLFTNIAGSGILMVVGDVMAQEIEFRKGVPNSKRYDLERMGRMFVAGALMGPLHHYVYNWMEKVMPVPNLRNTIRKILIDQIFMSPACLLIFFYSACFLERKTIAETNAELKEKFLYIYLIDWLLWPGAQYVNFRYLDIKYRVTYVNVCTAVYDVFISYVKHLIEDAPIS</sequence>
<protein>
    <recommendedName>
        <fullName evidence="9">Mpv17-like protein 2</fullName>
    </recommendedName>
</protein>
<proteinExistence type="inferred from homology"/>
<keyword evidence="3 6" id="KW-0812">Transmembrane</keyword>
<evidence type="ECO:0008006" key="9">
    <source>
        <dbReference type="Google" id="ProtNLM"/>
    </source>
</evidence>
<dbReference type="InterPro" id="IPR007248">
    <property type="entry name" value="Mpv17_PMP22"/>
</dbReference>